<gene>
    <name evidence="8" type="ORF">RCOM_1866740</name>
</gene>
<dbReference type="EMBL" id="EQ987085">
    <property type="protein sequence ID" value="EEF23250.1"/>
    <property type="molecule type" value="Genomic_DNA"/>
</dbReference>
<sequence length="300" mass="33585">MARAPEPDLDELLWTIAVARIIFGGAMSIQAPPNLSPGELQKIIDAGINDWGGVSPVTQDFVNPEAPWPHLNDLAGESARAGKYLQERLTIYPSYAMDGEKWLHPELRTRVLQMTDAEGFPRTDEWVSGQGGAAPLETVSTLNSRYANEHISEELFGIVAKARQGTELTEREIVRLFQVRGPELAYVCQQADMLRHEVNGDTVSYVVTRNINYTNVCYFKCQFCAFSKGKLSENLRGRPYDLDSEEIARRAREAWQRGASEVCLQGGIHPDYTGQKYLDVLKTIRTATPDMHIHAFSALE</sequence>
<keyword evidence="5" id="KW-0408">Iron</keyword>
<evidence type="ECO:0000259" key="7">
    <source>
        <dbReference type="PROSITE" id="PS51918"/>
    </source>
</evidence>
<reference evidence="9" key="1">
    <citation type="journal article" date="2010" name="Nat. Biotechnol.">
        <title>Draft genome sequence of the oilseed species Ricinus communis.</title>
        <authorList>
            <person name="Chan A.P."/>
            <person name="Crabtree J."/>
            <person name="Zhao Q."/>
            <person name="Lorenzi H."/>
            <person name="Orvis J."/>
            <person name="Puiu D."/>
            <person name="Melake-Berhan A."/>
            <person name="Jones K.M."/>
            <person name="Redman J."/>
            <person name="Chen G."/>
            <person name="Cahoon E.B."/>
            <person name="Gedil M."/>
            <person name="Stanke M."/>
            <person name="Haas B.J."/>
            <person name="Wortman J.R."/>
            <person name="Fraser-Liggett C.M."/>
            <person name="Ravel J."/>
            <person name="Rabinowicz P.D."/>
        </authorList>
    </citation>
    <scope>NUCLEOTIDE SEQUENCE [LARGE SCALE GENOMIC DNA]</scope>
    <source>
        <strain evidence="9">cv. Hale</strain>
    </source>
</reference>
<dbReference type="PANTHER" id="PTHR43076:SF1">
    <property type="entry name" value="LIPOYL SYNTHASE 2"/>
    <property type="match status" value="1"/>
</dbReference>
<dbReference type="InterPro" id="IPR034405">
    <property type="entry name" value="F420"/>
</dbReference>
<dbReference type="InterPro" id="IPR013785">
    <property type="entry name" value="Aldolase_TIM"/>
</dbReference>
<evidence type="ECO:0000256" key="5">
    <source>
        <dbReference type="ARBA" id="ARBA00023004"/>
    </source>
</evidence>
<dbReference type="InterPro" id="IPR058240">
    <property type="entry name" value="rSAM_sf"/>
</dbReference>
<dbReference type="CDD" id="cd01335">
    <property type="entry name" value="Radical_SAM"/>
    <property type="match status" value="1"/>
</dbReference>
<dbReference type="PROSITE" id="PS51918">
    <property type="entry name" value="RADICAL_SAM"/>
    <property type="match status" value="1"/>
</dbReference>
<evidence type="ECO:0000313" key="8">
    <source>
        <dbReference type="EMBL" id="EEF23250.1"/>
    </source>
</evidence>
<protein>
    <recommendedName>
        <fullName evidence="7">Radical SAM core domain-containing protein</fullName>
    </recommendedName>
</protein>
<accession>B9TLL4</accession>
<name>B9TLL4_RICCO</name>
<dbReference type="Pfam" id="PF04055">
    <property type="entry name" value="Radical_SAM"/>
    <property type="match status" value="1"/>
</dbReference>
<keyword evidence="6" id="KW-0411">Iron-sulfur</keyword>
<dbReference type="Proteomes" id="UP000008311">
    <property type="component" value="Unassembled WGS sequence"/>
</dbReference>
<feature type="non-terminal residue" evidence="8">
    <location>
        <position position="300"/>
    </location>
</feature>
<evidence type="ECO:0000313" key="9">
    <source>
        <dbReference type="Proteomes" id="UP000008311"/>
    </source>
</evidence>
<comment type="cofactor">
    <cofactor evidence="1">
        <name>[4Fe-4S] cluster</name>
        <dbReference type="ChEBI" id="CHEBI:49883"/>
    </cofactor>
</comment>
<dbReference type="Gene3D" id="3.20.20.70">
    <property type="entry name" value="Aldolase class I"/>
    <property type="match status" value="1"/>
</dbReference>
<dbReference type="GO" id="GO:0046872">
    <property type="term" value="F:metal ion binding"/>
    <property type="evidence" value="ECO:0007669"/>
    <property type="project" value="UniProtKB-KW"/>
</dbReference>
<keyword evidence="4" id="KW-0479">Metal-binding</keyword>
<dbReference type="SFLD" id="SFLDS00029">
    <property type="entry name" value="Radical_SAM"/>
    <property type="match status" value="1"/>
</dbReference>
<keyword evidence="3" id="KW-0949">S-adenosyl-L-methionine</keyword>
<feature type="domain" description="Radical SAM core" evidence="7">
    <location>
        <begin position="203"/>
        <end position="300"/>
    </location>
</feature>
<evidence type="ECO:0000256" key="4">
    <source>
        <dbReference type="ARBA" id="ARBA00022723"/>
    </source>
</evidence>
<dbReference type="SUPFAM" id="SSF102114">
    <property type="entry name" value="Radical SAM enzymes"/>
    <property type="match status" value="1"/>
</dbReference>
<dbReference type="PANTHER" id="PTHR43076">
    <property type="entry name" value="FO SYNTHASE (COFH)"/>
    <property type="match status" value="1"/>
</dbReference>
<evidence type="ECO:0000256" key="3">
    <source>
        <dbReference type="ARBA" id="ARBA00022691"/>
    </source>
</evidence>
<evidence type="ECO:0000256" key="2">
    <source>
        <dbReference type="ARBA" id="ARBA00022485"/>
    </source>
</evidence>
<dbReference type="InParanoid" id="B9TLL4"/>
<dbReference type="STRING" id="3988.B9TLL4"/>
<evidence type="ECO:0000256" key="1">
    <source>
        <dbReference type="ARBA" id="ARBA00001966"/>
    </source>
</evidence>
<dbReference type="eggNOG" id="ENOG502QUMN">
    <property type="taxonomic scope" value="Eukaryota"/>
</dbReference>
<dbReference type="AlphaFoldDB" id="B9TLL4"/>
<dbReference type="GO" id="GO:0051539">
    <property type="term" value="F:4 iron, 4 sulfur cluster binding"/>
    <property type="evidence" value="ECO:0007669"/>
    <property type="project" value="UniProtKB-KW"/>
</dbReference>
<proteinExistence type="predicted"/>
<dbReference type="GO" id="GO:0003824">
    <property type="term" value="F:catalytic activity"/>
    <property type="evidence" value="ECO:0007669"/>
    <property type="project" value="InterPro"/>
</dbReference>
<keyword evidence="2" id="KW-0004">4Fe-4S</keyword>
<dbReference type="InterPro" id="IPR007197">
    <property type="entry name" value="rSAM"/>
</dbReference>
<organism evidence="8 9">
    <name type="scientific">Ricinus communis</name>
    <name type="common">Castor bean</name>
    <dbReference type="NCBI Taxonomy" id="3988"/>
    <lineage>
        <taxon>Eukaryota</taxon>
        <taxon>Viridiplantae</taxon>
        <taxon>Streptophyta</taxon>
        <taxon>Embryophyta</taxon>
        <taxon>Tracheophyta</taxon>
        <taxon>Spermatophyta</taxon>
        <taxon>Magnoliopsida</taxon>
        <taxon>eudicotyledons</taxon>
        <taxon>Gunneridae</taxon>
        <taxon>Pentapetalae</taxon>
        <taxon>rosids</taxon>
        <taxon>fabids</taxon>
        <taxon>Malpighiales</taxon>
        <taxon>Euphorbiaceae</taxon>
        <taxon>Acalyphoideae</taxon>
        <taxon>Acalypheae</taxon>
        <taxon>Ricinus</taxon>
    </lineage>
</organism>
<evidence type="ECO:0000256" key="6">
    <source>
        <dbReference type="ARBA" id="ARBA00023014"/>
    </source>
</evidence>
<keyword evidence="9" id="KW-1185">Reference proteome</keyword>